<dbReference type="EMBL" id="CP007174">
    <property type="protein sequence ID" value="AIF84954.1"/>
    <property type="molecule type" value="Genomic_DNA"/>
</dbReference>
<keyword evidence="1" id="KW-0472">Membrane</keyword>
<dbReference type="PANTHER" id="PTHR34315:SF1">
    <property type="entry name" value="INTRADIOL RING-CLEAVAGE DIOXYGENASES DOMAIN-CONTAINING PROTEIN-RELATED"/>
    <property type="match status" value="1"/>
</dbReference>
<dbReference type="HOGENOM" id="CLU_027719_2_1_2"/>
<organism evidence="3 4">
    <name type="scientific">Candidatus Nitrososphaera evergladensis SR1</name>
    <dbReference type="NCBI Taxonomy" id="1459636"/>
    <lineage>
        <taxon>Archaea</taxon>
        <taxon>Nitrososphaerota</taxon>
        <taxon>Nitrososphaeria</taxon>
        <taxon>Nitrososphaerales</taxon>
        <taxon>Nitrososphaeraceae</taxon>
        <taxon>Nitrososphaera</taxon>
    </lineage>
</organism>
<dbReference type="AlphaFoldDB" id="A0A075N0D8"/>
<dbReference type="PANTHER" id="PTHR34315">
    <property type="match status" value="1"/>
</dbReference>
<feature type="transmembrane region" description="Helical" evidence="1">
    <location>
        <begin position="140"/>
        <end position="161"/>
    </location>
</feature>
<feature type="transmembrane region" description="Helical" evidence="1">
    <location>
        <begin position="7"/>
        <end position="26"/>
    </location>
</feature>
<keyword evidence="3" id="KW-0560">Oxidoreductase</keyword>
<dbReference type="KEGG" id="nev:NTE_02916"/>
<dbReference type="InterPro" id="IPR055898">
    <property type="entry name" value="DUF7475"/>
</dbReference>
<dbReference type="SUPFAM" id="SSF49482">
    <property type="entry name" value="Aromatic compound dioxygenase"/>
    <property type="match status" value="1"/>
</dbReference>
<feature type="domain" description="Intradiol ring-cleavage dioxygenases" evidence="2">
    <location>
        <begin position="200"/>
        <end position="302"/>
    </location>
</feature>
<evidence type="ECO:0000313" key="4">
    <source>
        <dbReference type="Proteomes" id="UP000028194"/>
    </source>
</evidence>
<keyword evidence="3" id="KW-0223">Dioxygenase</keyword>
<evidence type="ECO:0000256" key="1">
    <source>
        <dbReference type="SAM" id="Phobius"/>
    </source>
</evidence>
<proteinExistence type="predicted"/>
<keyword evidence="4" id="KW-1185">Reference proteome</keyword>
<dbReference type="InterPro" id="IPR015889">
    <property type="entry name" value="Intradiol_dOase_core"/>
</dbReference>
<dbReference type="eggNOG" id="ENOG502N56G">
    <property type="taxonomic scope" value="Archaea"/>
</dbReference>
<feature type="transmembrane region" description="Helical" evidence="1">
    <location>
        <begin position="32"/>
        <end position="55"/>
    </location>
</feature>
<dbReference type="GeneID" id="68225779"/>
<dbReference type="Proteomes" id="UP000028194">
    <property type="component" value="Chromosome"/>
</dbReference>
<name>A0A075N0D8_9ARCH</name>
<accession>A0A075N0D8</accession>
<dbReference type="STRING" id="1459636.NTE_02916"/>
<evidence type="ECO:0000313" key="3">
    <source>
        <dbReference type="EMBL" id="AIF84954.1"/>
    </source>
</evidence>
<protein>
    <submittedName>
        <fullName evidence="3">Protocatechuate 3,4-dioxygenase beta subunit</fullName>
    </submittedName>
</protein>
<dbReference type="GO" id="GO:0016702">
    <property type="term" value="F:oxidoreductase activity, acting on single donors with incorporation of molecular oxygen, incorporation of two atoms of oxygen"/>
    <property type="evidence" value="ECO:0007669"/>
    <property type="project" value="InterPro"/>
</dbReference>
<dbReference type="Pfam" id="PF00775">
    <property type="entry name" value="Dioxygenase_C"/>
    <property type="match status" value="1"/>
</dbReference>
<dbReference type="Gene3D" id="2.60.130.10">
    <property type="entry name" value="Aromatic compound dioxygenase"/>
    <property type="match status" value="1"/>
</dbReference>
<dbReference type="RefSeq" id="WP_226987018.1">
    <property type="nucleotide sequence ID" value="NZ_CP007174.1"/>
</dbReference>
<dbReference type="GO" id="GO:0008199">
    <property type="term" value="F:ferric iron binding"/>
    <property type="evidence" value="ECO:0007669"/>
    <property type="project" value="InterPro"/>
</dbReference>
<feature type="transmembrane region" description="Helical" evidence="1">
    <location>
        <begin position="62"/>
        <end position="79"/>
    </location>
</feature>
<sequence>MAYSSALYYVAAAATAIAGVLHLTLGPGSLEFNAAGGILFVVGGIAQVFWIIPVVRRWGRPWYYTGIAGTLVLIALWAITRMPGNPITGRGGPVNPIAIAIEVSQAAFVGLLAAILVYEIRKQVVDYRAAPAEKKNNNQLLALVGVVAAIILAGSFVPMSMGRPMGPTSQPGSASQPVAAVQKCTLTPSLIEVEDTPQQIEGPYFVDEKLERSDIRPDPSDGSVQDGVPLRLLLNVYDVDNGSCIPLRNAQVDIWQTNSQGLYSDIASIGTEGKKFLRGYQLTDGNGTVRFTTVYPGWYEGRALHIHVKVRTFEGSAKTFEWTSQFYLDDSVSDKIEAQAPYSDHGPRPLKNNQDFIYTGPSTDGMLQSNTGSHLMLNLTKDNGPGYLGTFNIGVEANRS</sequence>
<feature type="transmembrane region" description="Helical" evidence="1">
    <location>
        <begin position="99"/>
        <end position="120"/>
    </location>
</feature>
<dbReference type="InterPro" id="IPR000627">
    <property type="entry name" value="Intradiol_dOase_C"/>
</dbReference>
<gene>
    <name evidence="3" type="ORF">NTE_02916</name>
</gene>
<keyword evidence="1" id="KW-0812">Transmembrane</keyword>
<reference evidence="3 4" key="1">
    <citation type="journal article" date="2014" name="PLoS ONE">
        <title>Genome Sequence of Candidatus Nitrososphaera evergladensis from Group I.1b Enriched from Everglades Soil Reveals Novel Genomic Features of the Ammonia-Oxidizing Archaea.</title>
        <authorList>
            <person name="Zhalnina K.V."/>
            <person name="Dias R."/>
            <person name="Leonard M.T."/>
            <person name="Dorr de Quadros P."/>
            <person name="Camargo F.A."/>
            <person name="Drew J.C."/>
            <person name="Farmerie W.G."/>
            <person name="Daroub S.H."/>
            <person name="Triplett E.W."/>
        </authorList>
    </citation>
    <scope>NUCLEOTIDE SEQUENCE [LARGE SCALE GENOMIC DNA]</scope>
    <source>
        <strain evidence="3 4">SR1</strain>
    </source>
</reference>
<evidence type="ECO:0000259" key="2">
    <source>
        <dbReference type="Pfam" id="PF00775"/>
    </source>
</evidence>
<keyword evidence="1" id="KW-1133">Transmembrane helix</keyword>
<dbReference type="Pfam" id="PF24287">
    <property type="entry name" value="DUF7475"/>
    <property type="match status" value="1"/>
</dbReference>